<dbReference type="EMBL" id="PQVF01000003">
    <property type="protein sequence ID" value="POY37984.1"/>
    <property type="molecule type" value="Genomic_DNA"/>
</dbReference>
<dbReference type="AlphaFoldDB" id="A0A2S5A640"/>
<evidence type="ECO:0000259" key="6">
    <source>
        <dbReference type="PROSITE" id="PS51352"/>
    </source>
</evidence>
<dbReference type="InterPro" id="IPR036249">
    <property type="entry name" value="Thioredoxin-like_sf"/>
</dbReference>
<dbReference type="Pfam" id="PF14289">
    <property type="entry name" value="DUF4369"/>
    <property type="match status" value="1"/>
</dbReference>
<gene>
    <name evidence="7" type="ORF">C3K47_05520</name>
</gene>
<keyword evidence="3" id="KW-1015">Disulfide bond</keyword>
<feature type="domain" description="Thioredoxin" evidence="6">
    <location>
        <begin position="231"/>
        <end position="373"/>
    </location>
</feature>
<dbReference type="GO" id="GO:0030313">
    <property type="term" value="C:cell envelope"/>
    <property type="evidence" value="ECO:0007669"/>
    <property type="project" value="UniProtKB-SubCell"/>
</dbReference>
<keyword evidence="4" id="KW-0676">Redox-active center</keyword>
<keyword evidence="5" id="KW-0732">Signal</keyword>
<dbReference type="PANTHER" id="PTHR42852:SF6">
    <property type="entry name" value="THIOL:DISULFIDE INTERCHANGE PROTEIN DSBE"/>
    <property type="match status" value="1"/>
</dbReference>
<dbReference type="SUPFAM" id="SSF52833">
    <property type="entry name" value="Thioredoxin-like"/>
    <property type="match status" value="1"/>
</dbReference>
<protein>
    <recommendedName>
        <fullName evidence="6">Thioredoxin domain-containing protein</fullName>
    </recommendedName>
</protein>
<keyword evidence="2" id="KW-0201">Cytochrome c-type biogenesis</keyword>
<evidence type="ECO:0000256" key="4">
    <source>
        <dbReference type="ARBA" id="ARBA00023284"/>
    </source>
</evidence>
<evidence type="ECO:0000313" key="8">
    <source>
        <dbReference type="Proteomes" id="UP000236893"/>
    </source>
</evidence>
<comment type="caution">
    <text evidence="7">The sequence shown here is derived from an EMBL/GenBank/DDBJ whole genome shotgun (WGS) entry which is preliminary data.</text>
</comment>
<accession>A0A2S5A640</accession>
<dbReference type="PROSITE" id="PS51352">
    <property type="entry name" value="THIOREDOXIN_2"/>
    <property type="match status" value="1"/>
</dbReference>
<proteinExistence type="predicted"/>
<evidence type="ECO:0000256" key="1">
    <source>
        <dbReference type="ARBA" id="ARBA00004196"/>
    </source>
</evidence>
<dbReference type="InterPro" id="IPR050553">
    <property type="entry name" value="Thioredoxin_ResA/DsbE_sf"/>
</dbReference>
<dbReference type="InterPro" id="IPR017937">
    <property type="entry name" value="Thioredoxin_CS"/>
</dbReference>
<evidence type="ECO:0000256" key="2">
    <source>
        <dbReference type="ARBA" id="ARBA00022748"/>
    </source>
</evidence>
<keyword evidence="8" id="KW-1185">Reference proteome</keyword>
<dbReference type="Pfam" id="PF00578">
    <property type="entry name" value="AhpC-TSA"/>
    <property type="match status" value="1"/>
</dbReference>
<evidence type="ECO:0000313" key="7">
    <source>
        <dbReference type="EMBL" id="POY37984.1"/>
    </source>
</evidence>
<feature type="signal peptide" evidence="5">
    <location>
        <begin position="1"/>
        <end position="21"/>
    </location>
</feature>
<dbReference type="InterPro" id="IPR000866">
    <property type="entry name" value="AhpC/TSA"/>
</dbReference>
<dbReference type="CDD" id="cd02966">
    <property type="entry name" value="TlpA_like_family"/>
    <property type="match status" value="1"/>
</dbReference>
<feature type="chain" id="PRO_5015703938" description="Thioredoxin domain-containing protein" evidence="5">
    <location>
        <begin position="22"/>
        <end position="373"/>
    </location>
</feature>
<name>A0A2S5A640_9SPHI</name>
<evidence type="ECO:0000256" key="3">
    <source>
        <dbReference type="ARBA" id="ARBA00023157"/>
    </source>
</evidence>
<dbReference type="OrthoDB" id="1069091at2"/>
<organism evidence="7 8">
    <name type="scientific">Solitalea longa</name>
    <dbReference type="NCBI Taxonomy" id="2079460"/>
    <lineage>
        <taxon>Bacteria</taxon>
        <taxon>Pseudomonadati</taxon>
        <taxon>Bacteroidota</taxon>
        <taxon>Sphingobacteriia</taxon>
        <taxon>Sphingobacteriales</taxon>
        <taxon>Sphingobacteriaceae</taxon>
        <taxon>Solitalea</taxon>
    </lineage>
</organism>
<sequence>MKKFQVLTVASLFMGSVGAFAQSGGFTINGKLTGLEDGKKVYLVKVTLENRKMDTTASAVATAGAFTMKGKVVNGEFCLFSVQGVKGNSQVFMENTNITIEGDVAKIKEVKVSGSKTQDDFNAYNQQMAPYFAQLNTLNSDYVEARKAGDKAKMEEINTKFEAIDTEKNKASDAFAASHTQSFVTPFLLFQTIGDDNLLAYSKIYDKFSAAVKESAAGQLMKKRIDVLSKTAVGQQGAMFTAKTPEGTDLALKDVLSKGKYTLLDFWASWCGPCRAENPNVVKMYEKYHAKGFNILSVSLDRDGEKWKQAIAADHLTWNHVSDLKYWQSEYAAMYGVQAVPATFLLDANGKIVGKNLRGEELAKKLEELLGSL</sequence>
<dbReference type="PANTHER" id="PTHR42852">
    <property type="entry name" value="THIOL:DISULFIDE INTERCHANGE PROTEIN DSBE"/>
    <property type="match status" value="1"/>
</dbReference>
<dbReference type="PROSITE" id="PS00194">
    <property type="entry name" value="THIOREDOXIN_1"/>
    <property type="match status" value="1"/>
</dbReference>
<dbReference type="GO" id="GO:0017004">
    <property type="term" value="P:cytochrome complex assembly"/>
    <property type="evidence" value="ECO:0007669"/>
    <property type="project" value="UniProtKB-KW"/>
</dbReference>
<reference evidence="7 8" key="1">
    <citation type="submission" date="2018-01" db="EMBL/GenBank/DDBJ databases">
        <authorList>
            <person name="Gaut B.S."/>
            <person name="Morton B.R."/>
            <person name="Clegg M.T."/>
            <person name="Duvall M.R."/>
        </authorList>
    </citation>
    <scope>NUCLEOTIDE SEQUENCE [LARGE SCALE GENOMIC DNA]</scope>
    <source>
        <strain evidence="7 8">HR-AV</strain>
    </source>
</reference>
<dbReference type="InterPro" id="IPR025380">
    <property type="entry name" value="DUF4369"/>
</dbReference>
<dbReference type="InterPro" id="IPR013766">
    <property type="entry name" value="Thioredoxin_domain"/>
</dbReference>
<dbReference type="Proteomes" id="UP000236893">
    <property type="component" value="Unassembled WGS sequence"/>
</dbReference>
<dbReference type="RefSeq" id="WP_103788115.1">
    <property type="nucleotide sequence ID" value="NZ_PQVF01000003.1"/>
</dbReference>
<comment type="subcellular location">
    <subcellularLocation>
        <location evidence="1">Cell envelope</location>
    </subcellularLocation>
</comment>
<evidence type="ECO:0000256" key="5">
    <source>
        <dbReference type="SAM" id="SignalP"/>
    </source>
</evidence>
<dbReference type="Gene3D" id="3.40.30.10">
    <property type="entry name" value="Glutaredoxin"/>
    <property type="match status" value="1"/>
</dbReference>